<organism evidence="2 3">
    <name type="scientific">Pomacea canaliculata</name>
    <name type="common">Golden apple snail</name>
    <dbReference type="NCBI Taxonomy" id="400727"/>
    <lineage>
        <taxon>Eukaryota</taxon>
        <taxon>Metazoa</taxon>
        <taxon>Spiralia</taxon>
        <taxon>Lophotrochozoa</taxon>
        <taxon>Mollusca</taxon>
        <taxon>Gastropoda</taxon>
        <taxon>Caenogastropoda</taxon>
        <taxon>Architaenioglossa</taxon>
        <taxon>Ampullarioidea</taxon>
        <taxon>Ampullariidae</taxon>
        <taxon>Pomacea</taxon>
    </lineage>
</organism>
<dbReference type="Proteomes" id="UP000245119">
    <property type="component" value="Linkage Group LG13"/>
</dbReference>
<proteinExistence type="predicted"/>
<sequence>MTSLGLCLPATAITVKGKQYVEMGNPIHLVCKATGGAQIPEDVDWFKDGIRIDSTRDSKMVITKLRSLEQQAFISELIIDHSRLRDSGNYICRSSEIAIDSLKVTVLVGKLYHTL</sequence>
<feature type="domain" description="Ig-like" evidence="1">
    <location>
        <begin position="9"/>
        <end position="105"/>
    </location>
</feature>
<dbReference type="SUPFAM" id="SSF48726">
    <property type="entry name" value="Immunoglobulin"/>
    <property type="match status" value="1"/>
</dbReference>
<accession>A0A2T7NGH9</accession>
<protein>
    <recommendedName>
        <fullName evidence="1">Ig-like domain-containing protein</fullName>
    </recommendedName>
</protein>
<keyword evidence="3" id="KW-1185">Reference proteome</keyword>
<dbReference type="STRING" id="400727.A0A2T7NGH9"/>
<dbReference type="OrthoDB" id="6365338at2759"/>
<name>A0A2T7NGH9_POMCA</name>
<dbReference type="PROSITE" id="PS50835">
    <property type="entry name" value="IG_LIKE"/>
    <property type="match status" value="1"/>
</dbReference>
<dbReference type="InterPro" id="IPR036179">
    <property type="entry name" value="Ig-like_dom_sf"/>
</dbReference>
<dbReference type="InterPro" id="IPR013783">
    <property type="entry name" value="Ig-like_fold"/>
</dbReference>
<comment type="caution">
    <text evidence="2">The sequence shown here is derived from an EMBL/GenBank/DDBJ whole genome shotgun (WGS) entry which is preliminary data.</text>
</comment>
<dbReference type="Gene3D" id="2.60.40.10">
    <property type="entry name" value="Immunoglobulins"/>
    <property type="match status" value="1"/>
</dbReference>
<dbReference type="InterPro" id="IPR007110">
    <property type="entry name" value="Ig-like_dom"/>
</dbReference>
<dbReference type="Pfam" id="PF13927">
    <property type="entry name" value="Ig_3"/>
    <property type="match status" value="1"/>
</dbReference>
<evidence type="ECO:0000259" key="1">
    <source>
        <dbReference type="PROSITE" id="PS50835"/>
    </source>
</evidence>
<dbReference type="InterPro" id="IPR003599">
    <property type="entry name" value="Ig_sub"/>
</dbReference>
<dbReference type="AlphaFoldDB" id="A0A2T7NGH9"/>
<reference evidence="2 3" key="1">
    <citation type="submission" date="2018-04" db="EMBL/GenBank/DDBJ databases">
        <title>The genome of golden apple snail Pomacea canaliculata provides insight into stress tolerance and invasive adaptation.</title>
        <authorList>
            <person name="Liu C."/>
            <person name="Liu B."/>
            <person name="Ren Y."/>
            <person name="Zhang Y."/>
            <person name="Wang H."/>
            <person name="Li S."/>
            <person name="Jiang F."/>
            <person name="Yin L."/>
            <person name="Zhang G."/>
            <person name="Qian W."/>
            <person name="Fan W."/>
        </authorList>
    </citation>
    <scope>NUCLEOTIDE SEQUENCE [LARGE SCALE GENOMIC DNA]</scope>
    <source>
        <strain evidence="2">SZHN2017</strain>
        <tissue evidence="2">Muscle</tissue>
    </source>
</reference>
<dbReference type="EMBL" id="PZQS01000013">
    <property type="protein sequence ID" value="PVD20284.1"/>
    <property type="molecule type" value="Genomic_DNA"/>
</dbReference>
<gene>
    <name evidence="2" type="ORF">C0Q70_20781</name>
</gene>
<evidence type="ECO:0000313" key="2">
    <source>
        <dbReference type="EMBL" id="PVD20284.1"/>
    </source>
</evidence>
<evidence type="ECO:0000313" key="3">
    <source>
        <dbReference type="Proteomes" id="UP000245119"/>
    </source>
</evidence>
<dbReference type="SMART" id="SM00409">
    <property type="entry name" value="IG"/>
    <property type="match status" value="1"/>
</dbReference>